<keyword evidence="6" id="KW-0539">Nucleus</keyword>
<dbReference type="CDD" id="cd02440">
    <property type="entry name" value="AdoMet_MTases"/>
    <property type="match status" value="1"/>
</dbReference>
<dbReference type="OrthoDB" id="443402at2759"/>
<evidence type="ECO:0000259" key="8">
    <source>
        <dbReference type="PROSITE" id="PS51569"/>
    </source>
</evidence>
<dbReference type="SUPFAM" id="SSF53335">
    <property type="entry name" value="S-adenosyl-L-methionine-dependent methyltransferases"/>
    <property type="match status" value="1"/>
</dbReference>
<keyword evidence="6" id="KW-0949">S-adenosyl-L-methionine</keyword>
<evidence type="ECO:0000313" key="9">
    <source>
        <dbReference type="EMBL" id="CAH0369097.1"/>
    </source>
</evidence>
<dbReference type="PANTHER" id="PTHR21451:SF19">
    <property type="entry name" value="ACTIVATED IN BLOCKED UNFOLDED PROTEIN RESPONSE"/>
    <property type="match status" value="1"/>
</dbReference>
<dbReference type="PROSITE" id="PS51569">
    <property type="entry name" value="DOT1"/>
    <property type="match status" value="1"/>
</dbReference>
<organism evidence="9 10">
    <name type="scientific">Pelagomonas calceolata</name>
    <dbReference type="NCBI Taxonomy" id="35677"/>
    <lineage>
        <taxon>Eukaryota</taxon>
        <taxon>Sar</taxon>
        <taxon>Stramenopiles</taxon>
        <taxon>Ochrophyta</taxon>
        <taxon>Pelagophyceae</taxon>
        <taxon>Pelagomonadales</taxon>
        <taxon>Pelagomonadaceae</taxon>
        <taxon>Pelagomonas</taxon>
    </lineage>
</organism>
<dbReference type="GO" id="GO:0140956">
    <property type="term" value="F:histone H3K79 trimethyltransferase activity"/>
    <property type="evidence" value="ECO:0007669"/>
    <property type="project" value="UniProtKB-EC"/>
</dbReference>
<gene>
    <name evidence="9" type="ORF">PECAL_2P22050</name>
</gene>
<comment type="miscellaneous">
    <text evidence="6">In contrast to other lysine histone methyltransferases, it does not contain a SET domain, suggesting the existence of another mechanism for methylation of lysine residues of histones.</text>
</comment>
<dbReference type="Proteomes" id="UP000789595">
    <property type="component" value="Unassembled WGS sequence"/>
</dbReference>
<evidence type="ECO:0000256" key="3">
    <source>
        <dbReference type="ARBA" id="ARBA00022853"/>
    </source>
</evidence>
<dbReference type="GO" id="GO:0032259">
    <property type="term" value="P:methylation"/>
    <property type="evidence" value="ECO:0007669"/>
    <property type="project" value="UniProtKB-KW"/>
</dbReference>
<comment type="similarity">
    <text evidence="6">Belongs to the class I-like SAM-binding methyltransferase superfamily. DOT1 family.</text>
</comment>
<evidence type="ECO:0000256" key="4">
    <source>
        <dbReference type="ARBA" id="ARBA00029821"/>
    </source>
</evidence>
<keyword evidence="6" id="KW-0808">Transferase</keyword>
<evidence type="ECO:0000256" key="7">
    <source>
        <dbReference type="SAM" id="MobiDB-lite"/>
    </source>
</evidence>
<dbReference type="GO" id="GO:0005634">
    <property type="term" value="C:nucleus"/>
    <property type="evidence" value="ECO:0007669"/>
    <property type="project" value="UniProtKB-SubCell"/>
</dbReference>
<feature type="domain" description="DOT1" evidence="8">
    <location>
        <begin position="1"/>
        <end position="273"/>
    </location>
</feature>
<dbReference type="GO" id="GO:0051726">
    <property type="term" value="P:regulation of cell cycle"/>
    <property type="evidence" value="ECO:0007669"/>
    <property type="project" value="InterPro"/>
</dbReference>
<comment type="caution">
    <text evidence="9">The sequence shown here is derived from an EMBL/GenBank/DDBJ whole genome shotgun (WGS) entry which is preliminary data.</text>
</comment>
<evidence type="ECO:0000256" key="5">
    <source>
        <dbReference type="ARBA" id="ARBA00047770"/>
    </source>
</evidence>
<comment type="function">
    <text evidence="6">Histone methyltransferase that specifically trimethylates histone H3 to form H3K79me3. This methylation is required for telomere silencing and for the pachytene checkpoint during the meiotic cell cycle by allowing the recruitment of RAD9 to double strand breaks. Nucleosomes are preferred as substrate compared to free histone.</text>
</comment>
<feature type="non-terminal residue" evidence="9">
    <location>
        <position position="1"/>
    </location>
</feature>
<keyword evidence="3 6" id="KW-0156">Chromatin regulator</keyword>
<comment type="catalytic activity">
    <reaction evidence="5 6">
        <text>L-lysyl(79)-[histone H3] + 3 S-adenosyl-L-methionine = N(6),N(6),N(6)-trimethyl-L-lysyl(79)-[histone H3] + 3 S-adenosyl-L-homocysteine + 3 H(+)</text>
        <dbReference type="Rhea" id="RHEA:60328"/>
        <dbReference type="Rhea" id="RHEA-COMP:15549"/>
        <dbReference type="Rhea" id="RHEA-COMP:15552"/>
        <dbReference type="ChEBI" id="CHEBI:15378"/>
        <dbReference type="ChEBI" id="CHEBI:29969"/>
        <dbReference type="ChEBI" id="CHEBI:57856"/>
        <dbReference type="ChEBI" id="CHEBI:59789"/>
        <dbReference type="ChEBI" id="CHEBI:61961"/>
        <dbReference type="EC" id="2.1.1.360"/>
    </reaction>
</comment>
<dbReference type="InterPro" id="IPR029063">
    <property type="entry name" value="SAM-dependent_MTases_sf"/>
</dbReference>
<dbReference type="AlphaFoldDB" id="A0A8J2WUR5"/>
<dbReference type="InterPro" id="IPR025789">
    <property type="entry name" value="DOT1_dom"/>
</dbReference>
<keyword evidence="6" id="KW-0489">Methyltransferase</keyword>
<evidence type="ECO:0000256" key="2">
    <source>
        <dbReference type="ARBA" id="ARBA00020987"/>
    </source>
</evidence>
<reference evidence="9" key="1">
    <citation type="submission" date="2021-11" db="EMBL/GenBank/DDBJ databases">
        <authorList>
            <consortium name="Genoscope - CEA"/>
            <person name="William W."/>
        </authorList>
    </citation>
    <scope>NUCLEOTIDE SEQUENCE</scope>
</reference>
<dbReference type="Gene3D" id="3.40.50.150">
    <property type="entry name" value="Vaccinia Virus protein VP39"/>
    <property type="match status" value="1"/>
</dbReference>
<dbReference type="Pfam" id="PF08123">
    <property type="entry name" value="DOT1"/>
    <property type="match status" value="1"/>
</dbReference>
<evidence type="ECO:0000256" key="6">
    <source>
        <dbReference type="RuleBase" id="RU271113"/>
    </source>
</evidence>
<dbReference type="EC" id="2.1.1.360" evidence="1 6"/>
<comment type="subcellular location">
    <subcellularLocation>
        <location evidence="6">Nucleus</location>
    </subcellularLocation>
</comment>
<evidence type="ECO:0000313" key="10">
    <source>
        <dbReference type="Proteomes" id="UP000789595"/>
    </source>
</evidence>
<feature type="region of interest" description="Disordered" evidence="7">
    <location>
        <begin position="267"/>
        <end position="308"/>
    </location>
</feature>
<proteinExistence type="inferred from homology"/>
<dbReference type="EMBL" id="CAKKNE010000002">
    <property type="protein sequence ID" value="CAH0369097.1"/>
    <property type="molecule type" value="Genomic_DNA"/>
</dbReference>
<name>A0A8J2WUR5_9STRA</name>
<accession>A0A8J2WUR5</accession>
<dbReference type="InterPro" id="IPR030445">
    <property type="entry name" value="H3-K79_meTrfase"/>
</dbReference>
<sequence length="595" mass="67041">MGADELEGSFSPYKIRDHRCYLEEQGLTDPTPPTPEEHLYNQLYELYPQHVGKRTSRKERRQHGFVAASLTYGEICFGPFAGLFQVLRNDGLQPGGKFCDLGSGAGRAVFAAALSWDFDKVLGIEILEGLHELCDQKLLPRFDLHIREKMESETRREVDVNFIRGDATVIDEWISSRVVFANSTCFDRKLMETLARMASNMDPGCYFITMTAPLPSDDFELRWTGTMREAWGDGTVFIQRRVDEDALEAERLARELRADLRNQRQQFLKRRQRAREAEAATRAPFVGGRAVKKPPPPPPPKGERYDANKPPRVQAYYPAGQHAAGFGGQYLQRMAVFALCRRVPDRGCCYVHSPMPHDISGLKSDERCSTYEAGKAKNSVVPRFLKPNDIKWYMVADINVRKELRKMYDAVAHPTKQFECDYRIHARRGMHRDGLVPNATYVCLVRSIKKSDENAKICIFSEGSVEQFGELVKEDVTFVLNGDPAETFHGLVTAPNLFLGHSPLSQAAAMLATQAKVYTVPWEPGMSRAVANCWSPGDCSACYAKRKDNVPCCAPRNARVVDTLRNLNTWSLMGVTDQSYDRDPTGKGTWAPLPP</sequence>
<evidence type="ECO:0000256" key="1">
    <source>
        <dbReference type="ARBA" id="ARBA00012190"/>
    </source>
</evidence>
<keyword evidence="10" id="KW-1185">Reference proteome</keyword>
<protein>
    <recommendedName>
        <fullName evidence="2 6">Histone-lysine N-methyltransferase, H3 lysine-79 specific</fullName>
        <ecNumber evidence="1 6">2.1.1.360</ecNumber>
    </recommendedName>
    <alternativeName>
        <fullName evidence="4 6">Histone H3-K79 methyltransferase</fullName>
    </alternativeName>
</protein>
<dbReference type="PANTHER" id="PTHR21451">
    <property type="entry name" value="HISTONE H3 METHYLTRANSFERASE"/>
    <property type="match status" value="1"/>
</dbReference>